<dbReference type="EMBL" id="CP073344">
    <property type="protein sequence ID" value="UTW01934.1"/>
    <property type="molecule type" value="Genomic_DNA"/>
</dbReference>
<evidence type="ECO:0000313" key="2">
    <source>
        <dbReference type="Proteomes" id="UP001059950"/>
    </source>
</evidence>
<protein>
    <recommendedName>
        <fullName evidence="3">Dinitrogenase iron-molybdenum cofactor biosynthesis domain-containing protein</fullName>
    </recommendedName>
</protein>
<reference evidence="1" key="1">
    <citation type="submission" date="2021-04" db="EMBL/GenBank/DDBJ databases">
        <title>Oceanospirillales bacteria with DddD are important DMSP degraders in coastal seawater.</title>
        <authorList>
            <person name="Liu J."/>
        </authorList>
    </citation>
    <scope>NUCLEOTIDE SEQUENCE</scope>
    <source>
        <strain evidence="1">GY6</strain>
    </source>
</reference>
<keyword evidence="2" id="KW-1185">Reference proteome</keyword>
<evidence type="ECO:0000313" key="1">
    <source>
        <dbReference type="EMBL" id="UTW01934.1"/>
    </source>
</evidence>
<sequence length="136" mass="14786">MKIAVASRDGISVAGNISKCKSWMIFQSDAVGFGLMDQRQIKLVEMIVLPREQVFQYYLDDMPHPLADCDGVVGASADDGFVSRMALRGINAMLTTEADPVKAVADYLNEQMAPPKSRPISGRVNNVRSTLASHNG</sequence>
<organism evidence="1 2">
    <name type="scientific">Amphritea atlantica</name>
    <dbReference type="NCBI Taxonomy" id="355243"/>
    <lineage>
        <taxon>Bacteria</taxon>
        <taxon>Pseudomonadati</taxon>
        <taxon>Pseudomonadota</taxon>
        <taxon>Gammaproteobacteria</taxon>
        <taxon>Oceanospirillales</taxon>
        <taxon>Oceanospirillaceae</taxon>
        <taxon>Amphritea</taxon>
    </lineage>
</organism>
<dbReference type="Proteomes" id="UP001059950">
    <property type="component" value="Chromosome"/>
</dbReference>
<dbReference type="SUPFAM" id="SSF53146">
    <property type="entry name" value="Nitrogenase accessory factor-like"/>
    <property type="match status" value="1"/>
</dbReference>
<proteinExistence type="predicted"/>
<accession>A0ABY5GQ83</accession>
<dbReference type="Gene3D" id="3.30.420.130">
    <property type="entry name" value="Dinitrogenase iron-molybdenum cofactor biosynthesis domain"/>
    <property type="match status" value="1"/>
</dbReference>
<evidence type="ECO:0008006" key="3">
    <source>
        <dbReference type="Google" id="ProtNLM"/>
    </source>
</evidence>
<gene>
    <name evidence="1" type="ORF">KDX31_11225</name>
</gene>
<dbReference type="InterPro" id="IPR036105">
    <property type="entry name" value="DiNase_FeMo-co_biosyn_sf"/>
</dbReference>
<name>A0ABY5GQ83_9GAMM</name>